<dbReference type="InterPro" id="IPR021085">
    <property type="entry name" value="AvrE_T3Es"/>
</dbReference>
<accession>A0A085G802</accession>
<reference evidence="2 3" key="1">
    <citation type="submission" date="2014-05" db="EMBL/GenBank/DDBJ databases">
        <title>ATOL: Assembling a taxonomically balanced genome-scale reconstruction of the evolutionary history of the Enterobacteriaceae.</title>
        <authorList>
            <person name="Plunkett G.III."/>
            <person name="Neeno-Eckwall E.C."/>
            <person name="Glasner J.D."/>
            <person name="Perna N.T."/>
        </authorList>
    </citation>
    <scope>NUCLEOTIDE SEQUENCE [LARGE SCALE GENOMIC DNA]</scope>
    <source>
        <strain evidence="2 3">ATCC 33852</strain>
    </source>
</reference>
<evidence type="ECO:0008006" key="4">
    <source>
        <dbReference type="Google" id="ProtNLM"/>
    </source>
</evidence>
<keyword evidence="3" id="KW-1185">Reference proteome</keyword>
<comment type="caution">
    <text evidence="2">The sequence shown here is derived from an EMBL/GenBank/DDBJ whole genome shotgun (WGS) entry which is preliminary data.</text>
</comment>
<proteinExistence type="predicted"/>
<dbReference type="OrthoDB" id="6722206at2"/>
<dbReference type="GeneID" id="78382849"/>
<dbReference type="Pfam" id="PF11725">
    <property type="entry name" value="AvrE_T3Es"/>
    <property type="match status" value="1"/>
</dbReference>
<feature type="region of interest" description="Disordered" evidence="1">
    <location>
        <begin position="705"/>
        <end position="738"/>
    </location>
</feature>
<protein>
    <recommendedName>
        <fullName evidence="4">AvrE-family type 3 secretion system effector</fullName>
    </recommendedName>
</protein>
<feature type="region of interest" description="Disordered" evidence="1">
    <location>
        <begin position="871"/>
        <end position="895"/>
    </location>
</feature>
<evidence type="ECO:0000256" key="1">
    <source>
        <dbReference type="SAM" id="MobiDB-lite"/>
    </source>
</evidence>
<dbReference type="STRING" id="910964.GEAM_2630"/>
<feature type="compositionally biased region" description="Polar residues" evidence="1">
    <location>
        <begin position="23"/>
        <end position="41"/>
    </location>
</feature>
<evidence type="ECO:0000313" key="2">
    <source>
        <dbReference type="EMBL" id="KFC79847.1"/>
    </source>
</evidence>
<dbReference type="RefSeq" id="WP_034792194.1">
    <property type="nucleotide sequence ID" value="NZ_JMPJ01000063.1"/>
</dbReference>
<evidence type="ECO:0000313" key="3">
    <source>
        <dbReference type="Proteomes" id="UP000028640"/>
    </source>
</evidence>
<organism evidence="2 3">
    <name type="scientific">Ewingella americana (strain ATCC 33852 / DSM 4580 / CCUG 14506 / JCM 5911 / LMG 7869 / NCTC 12157 / CDC 1468-78)</name>
    <dbReference type="NCBI Taxonomy" id="910964"/>
    <lineage>
        <taxon>Bacteria</taxon>
        <taxon>Pseudomonadati</taxon>
        <taxon>Pseudomonadota</taxon>
        <taxon>Gammaproteobacteria</taxon>
        <taxon>Enterobacterales</taxon>
        <taxon>Yersiniaceae</taxon>
        <taxon>Ewingella</taxon>
    </lineage>
</organism>
<sequence length="1694" mass="184182">MALNFSALLKPSHMISNADIARQQQGTTSASHLAQQPSRPRQTGGGTLAHSATPRNDIKQQSSQGKLSRGGVFGRFLRSKHEPVGTGIQDLAPPRLPELSELNTALGVPGSDGWGAKTQAELGAVDNAPPPKVNVALNSKGQAHFSVPDGNPPFDRLLNVTLGRSEQKYQGHDASDGQQVLLDTRGRLVSLQQSPLNLVGMVNSKSYEKPIETRTGRMPVLQSTSTENHQVRLSADNKHAEILTPGGRPASKAKLPDAAIQSELTGVFSHRTARGQESLRLHEKKIYRHDAASGEWQVHDASEGKMSKLSQQGNGHLYAVSDDKKLLDLTTGKSLQAPGKISQVAMDASGHAVILSADETSHEQQLSFYPQLNAPMAAAQKMTIAPADFAPSALALHNNTLYATDNLGELYQAKLPTNGGQNMTFEPVPAALKINLTMQFGQGVRVESLFTDDQQQLHAKLKDMQNQQHAITLNGNNVASSWCISDSMVLDNQKGLPRPEPEAKSIMDFGPLGQLALHDGKVHYLDRATNSWVASKESAEQLRRGQDGQPWILNEGELRRLKVNLSSDEIRHDSSLFSLGRVKNSVKADLPVGGLDKKQKTVAIDALSEGRFVALSGDGDVQYQQINKENRREKVSTQTLKADALKTAITGLNDGGKAGKIVDMALGKNQQMYLLSEEGGLFSLPATSWQKGQTAGLARENVPATEPKAPVTPAGTPEPDIMEVPREGPKYTSLTQRGPDNLLLSNDEGDQATLHEGEWKKGLVDIDERPEKRVAEEVFQRLEVATKDTHLPGTHITVKREVNIAGSTGQDGLRVQTPFKSRVRAFLFKPTMETPRPVKNAGYFVQHGYAGREGLRPVYQEQGELLNRLRAADPANSKEGAKAPRPPISSRIDSMDWTGNEDLKRALVRFNQDLTDVSSHHANLLGQHYGVVDSNNQLVLGEGKTKNSGSGRFNPASTRDGELTESLNRMMHYFPSSENSPANSILALMESKKVVLNHQKPEVPFGKQRDTHDDVGLVKSQLILTSLTQADMHNLLTEMQQAMAKKGPEKEAAMQTVRSKFNELRDMTWGENPIKKATSMGFVNNRGLEANYDAIKSMTKAFSKEDHGVHVTSRNVMSASDKAELNSRMKETILSLESGEDITFNRAYGAAGTGTMIPGSQGFASPGVRVNVDRSYSLNFSRGETGINVSFGRNGGGSGTVFGAAGYNMLTDYLHDHKTALDSERTLSPGFRLGGTVSAMLQRQMQNGISFSLSEAELPEFLDALTEGNLDPQALMDKGMDHSVKSGNTMRISMDINAAAVASVGLPITNDHEKNSSTSARFGGGVYAGANLLNGTRERSTTRRDVSEQQSQSDNRLRAFNQFNAGANVAIPVGVNQKTGDETHLPLFAGAGASIQASVDNRTRQNINLQLKDVQPLADVHIDKLIKTLGDQFTDPATNKLLETLKEDEGKLPAEKLKLLVGHFKTQLNTPFEPGTTLRGNAQRDAILQLAQSNRQQILAERKGKEIGTAEYRSTYSNLSKLDSNSFFHSLFHMVSTRPSDSNADRIAKMMDDDPRLKQMVRELQQNSSTEAVVTLELNESQKDKMAGEWQVGGITPQEIVAVLSNSDNLRIKSIGFTRSQSKGDGFATPAFLIGGSNSASVAMSVNLGKINFSYAENQLDPTGFTLEGKITRPNEEVHKALSATQKQGFVIKG</sequence>
<gene>
    <name evidence="2" type="ORF">GEAM_2630</name>
</gene>
<dbReference type="Proteomes" id="UP000028640">
    <property type="component" value="Unassembled WGS sequence"/>
</dbReference>
<name>A0A085G802_EWIA3</name>
<feature type="region of interest" description="Disordered" evidence="1">
    <location>
        <begin position="23"/>
        <end position="69"/>
    </location>
</feature>
<dbReference type="eggNOG" id="ENOG502Z93I">
    <property type="taxonomic scope" value="Bacteria"/>
</dbReference>
<dbReference type="EMBL" id="JMPJ01000063">
    <property type="protein sequence ID" value="KFC79847.1"/>
    <property type="molecule type" value="Genomic_DNA"/>
</dbReference>